<accession>A0AAN8K9R3</accession>
<feature type="region of interest" description="Disordered" evidence="1">
    <location>
        <begin position="1"/>
        <end position="78"/>
    </location>
</feature>
<dbReference type="EMBL" id="JAGTTL010000125">
    <property type="protein sequence ID" value="KAK6290979.1"/>
    <property type="molecule type" value="Genomic_DNA"/>
</dbReference>
<evidence type="ECO:0000313" key="3">
    <source>
        <dbReference type="Proteomes" id="UP001356427"/>
    </source>
</evidence>
<comment type="caution">
    <text evidence="2">The sequence shown here is derived from an EMBL/GenBank/DDBJ whole genome shotgun (WGS) entry which is preliminary data.</text>
</comment>
<evidence type="ECO:0000313" key="2">
    <source>
        <dbReference type="EMBL" id="KAK6290979.1"/>
    </source>
</evidence>
<proteinExistence type="predicted"/>
<name>A0AAN8K9R3_9TELE</name>
<feature type="compositionally biased region" description="Basic and acidic residues" evidence="1">
    <location>
        <begin position="11"/>
        <end position="50"/>
    </location>
</feature>
<dbReference type="AlphaFoldDB" id="A0AAN8K9R3"/>
<keyword evidence="3" id="KW-1185">Reference proteome</keyword>
<protein>
    <submittedName>
        <fullName evidence="2">Uncharacterized protein</fullName>
    </submittedName>
</protein>
<sequence>MRPLISGFEVQRGEERGKREGEAHDHKTLHGSEEHQSERWEGERGREMKERKRMRERKKERKKETDRWRVKDRQTENV</sequence>
<reference evidence="2 3" key="1">
    <citation type="submission" date="2021-04" db="EMBL/GenBank/DDBJ databases">
        <authorList>
            <person name="De Guttry C."/>
            <person name="Zahm M."/>
            <person name="Klopp C."/>
            <person name="Cabau C."/>
            <person name="Louis A."/>
            <person name="Berthelot C."/>
            <person name="Parey E."/>
            <person name="Roest Crollius H."/>
            <person name="Montfort J."/>
            <person name="Robinson-Rechavi M."/>
            <person name="Bucao C."/>
            <person name="Bouchez O."/>
            <person name="Gislard M."/>
            <person name="Lluch J."/>
            <person name="Milhes M."/>
            <person name="Lampietro C."/>
            <person name="Lopez Roques C."/>
            <person name="Donnadieu C."/>
            <person name="Braasch I."/>
            <person name="Desvignes T."/>
            <person name="Postlethwait J."/>
            <person name="Bobe J."/>
            <person name="Wedekind C."/>
            <person name="Guiguen Y."/>
        </authorList>
    </citation>
    <scope>NUCLEOTIDE SEQUENCE [LARGE SCALE GENOMIC DNA]</scope>
    <source>
        <strain evidence="2">Cs_M1</strain>
        <tissue evidence="2">Blood</tissue>
    </source>
</reference>
<feature type="compositionally biased region" description="Basic residues" evidence="1">
    <location>
        <begin position="51"/>
        <end position="61"/>
    </location>
</feature>
<dbReference type="Proteomes" id="UP001356427">
    <property type="component" value="Unassembled WGS sequence"/>
</dbReference>
<feature type="compositionally biased region" description="Basic and acidic residues" evidence="1">
    <location>
        <begin position="62"/>
        <end position="78"/>
    </location>
</feature>
<gene>
    <name evidence="2" type="ORF">J4Q44_G00386210</name>
</gene>
<evidence type="ECO:0000256" key="1">
    <source>
        <dbReference type="SAM" id="MobiDB-lite"/>
    </source>
</evidence>
<organism evidence="2 3">
    <name type="scientific">Coregonus suidteri</name>
    <dbReference type="NCBI Taxonomy" id="861788"/>
    <lineage>
        <taxon>Eukaryota</taxon>
        <taxon>Metazoa</taxon>
        <taxon>Chordata</taxon>
        <taxon>Craniata</taxon>
        <taxon>Vertebrata</taxon>
        <taxon>Euteleostomi</taxon>
        <taxon>Actinopterygii</taxon>
        <taxon>Neopterygii</taxon>
        <taxon>Teleostei</taxon>
        <taxon>Protacanthopterygii</taxon>
        <taxon>Salmoniformes</taxon>
        <taxon>Salmonidae</taxon>
        <taxon>Coregoninae</taxon>
        <taxon>Coregonus</taxon>
    </lineage>
</organism>